<reference evidence="1 2" key="1">
    <citation type="journal article" date="2019" name="Commun. Biol.">
        <title>The bagworm genome reveals a unique fibroin gene that provides high tensile strength.</title>
        <authorList>
            <person name="Kono N."/>
            <person name="Nakamura H."/>
            <person name="Ohtoshi R."/>
            <person name="Tomita M."/>
            <person name="Numata K."/>
            <person name="Arakawa K."/>
        </authorList>
    </citation>
    <scope>NUCLEOTIDE SEQUENCE [LARGE SCALE GENOMIC DNA]</scope>
</reference>
<dbReference type="EMBL" id="BGZK01002112">
    <property type="protein sequence ID" value="GBP90785.1"/>
    <property type="molecule type" value="Genomic_DNA"/>
</dbReference>
<comment type="caution">
    <text evidence="1">The sequence shown here is derived from an EMBL/GenBank/DDBJ whole genome shotgun (WGS) entry which is preliminary data.</text>
</comment>
<sequence>MAPTPLLCQTFPELRFGVPIDGSGWPRLFEANGDGRAISSRRLSRPQTPDGFHCDESPSGVSARFGVSMPSTWPARLLVAILVPGRVALLDNLFSARRQGFPPLPGEIGVPCRFAATAFLSPRPLPRWWRDARLRSRTSLFRPV</sequence>
<dbReference type="AlphaFoldDB" id="A0A4C1ZVU3"/>
<dbReference type="Proteomes" id="UP000299102">
    <property type="component" value="Unassembled WGS sequence"/>
</dbReference>
<gene>
    <name evidence="1" type="ORF">EVAR_102467_1</name>
</gene>
<keyword evidence="2" id="KW-1185">Reference proteome</keyword>
<evidence type="ECO:0000313" key="1">
    <source>
        <dbReference type="EMBL" id="GBP90785.1"/>
    </source>
</evidence>
<name>A0A4C1ZVU3_EUMVA</name>
<protein>
    <submittedName>
        <fullName evidence="1">Uncharacterized protein</fullName>
    </submittedName>
</protein>
<accession>A0A4C1ZVU3</accession>
<organism evidence="1 2">
    <name type="scientific">Eumeta variegata</name>
    <name type="common">Bagworm moth</name>
    <name type="synonym">Eumeta japonica</name>
    <dbReference type="NCBI Taxonomy" id="151549"/>
    <lineage>
        <taxon>Eukaryota</taxon>
        <taxon>Metazoa</taxon>
        <taxon>Ecdysozoa</taxon>
        <taxon>Arthropoda</taxon>
        <taxon>Hexapoda</taxon>
        <taxon>Insecta</taxon>
        <taxon>Pterygota</taxon>
        <taxon>Neoptera</taxon>
        <taxon>Endopterygota</taxon>
        <taxon>Lepidoptera</taxon>
        <taxon>Glossata</taxon>
        <taxon>Ditrysia</taxon>
        <taxon>Tineoidea</taxon>
        <taxon>Psychidae</taxon>
        <taxon>Oiketicinae</taxon>
        <taxon>Eumeta</taxon>
    </lineage>
</organism>
<evidence type="ECO:0000313" key="2">
    <source>
        <dbReference type="Proteomes" id="UP000299102"/>
    </source>
</evidence>
<proteinExistence type="predicted"/>